<sequence length="85" mass="10017">MLEAFQVRCRPFWVRNLRVVMNRGLEKLGRGDYWAFGNLTHSTKHNASFISRDGYVPAYVTAMLSETDFEDTSRRDDARRHSIRH</sequence>
<reference evidence="1" key="1">
    <citation type="submission" date="2016-07" db="EMBL/GenBank/DDBJ databases">
        <authorList>
            <person name="Bretaudeau A."/>
        </authorList>
    </citation>
    <scope>NUCLEOTIDE SEQUENCE</scope>
    <source>
        <strain evidence="1">Rice</strain>
        <tissue evidence="1">Whole body</tissue>
    </source>
</reference>
<name>A0A2H1V3U5_SPOFR</name>
<proteinExistence type="predicted"/>
<gene>
    <name evidence="1" type="ORF">SFRICE_023806</name>
</gene>
<organism evidence="1">
    <name type="scientific">Spodoptera frugiperda</name>
    <name type="common">Fall armyworm</name>
    <dbReference type="NCBI Taxonomy" id="7108"/>
    <lineage>
        <taxon>Eukaryota</taxon>
        <taxon>Metazoa</taxon>
        <taxon>Ecdysozoa</taxon>
        <taxon>Arthropoda</taxon>
        <taxon>Hexapoda</taxon>
        <taxon>Insecta</taxon>
        <taxon>Pterygota</taxon>
        <taxon>Neoptera</taxon>
        <taxon>Endopterygota</taxon>
        <taxon>Lepidoptera</taxon>
        <taxon>Glossata</taxon>
        <taxon>Ditrysia</taxon>
        <taxon>Noctuoidea</taxon>
        <taxon>Noctuidae</taxon>
        <taxon>Amphipyrinae</taxon>
        <taxon>Spodoptera</taxon>
    </lineage>
</organism>
<dbReference type="AlphaFoldDB" id="A0A2H1V3U5"/>
<protein>
    <submittedName>
        <fullName evidence="1">SFRICE_023806</fullName>
    </submittedName>
</protein>
<evidence type="ECO:0000313" key="1">
    <source>
        <dbReference type="EMBL" id="SOQ35515.1"/>
    </source>
</evidence>
<accession>A0A2H1V3U5</accession>
<dbReference type="EMBL" id="ODYU01000557">
    <property type="protein sequence ID" value="SOQ35515.1"/>
    <property type="molecule type" value="Genomic_DNA"/>
</dbReference>